<accession>A0A382ANA3</accession>
<evidence type="ECO:0000256" key="1">
    <source>
        <dbReference type="SAM" id="Phobius"/>
    </source>
</evidence>
<feature type="transmembrane region" description="Helical" evidence="1">
    <location>
        <begin position="212"/>
        <end position="235"/>
    </location>
</feature>
<keyword evidence="1" id="KW-1133">Transmembrane helix</keyword>
<gene>
    <name evidence="2" type="ORF">METZ01_LOCUS155466</name>
</gene>
<dbReference type="AlphaFoldDB" id="A0A382ANA3"/>
<sequence>MFPFVDEYLKTYDQFELFGLSHWAAIFLFLLLVFLLPWYAKNHLNTDKQNKVGIALGLIVFINYPIWVLLEILAGSFEVSSHLPLHLCRFANLLIPFIMINRNYFVFEILYFWGLSGMLQGMITPDIVEDFPHFHYFRYFAGHHLLVVSIIYAVVVYKLKPTLNSLKKAFIALNVFLLIALFANLILDANYFWIMAKPPTSSLLDYMGPWPWYILTGEFVALAHFILAYLLFLLINKINVRS</sequence>
<dbReference type="Pfam" id="PF14808">
    <property type="entry name" value="TMEM164"/>
    <property type="match status" value="1"/>
</dbReference>
<feature type="transmembrane region" description="Helical" evidence="1">
    <location>
        <begin position="136"/>
        <end position="157"/>
    </location>
</feature>
<organism evidence="2">
    <name type="scientific">marine metagenome</name>
    <dbReference type="NCBI Taxonomy" id="408172"/>
    <lineage>
        <taxon>unclassified sequences</taxon>
        <taxon>metagenomes</taxon>
        <taxon>ecological metagenomes</taxon>
    </lineage>
</organism>
<dbReference type="NCBIfam" id="TIGR02206">
    <property type="entry name" value="intg_mem_TP0381"/>
    <property type="match status" value="1"/>
</dbReference>
<feature type="transmembrane region" description="Helical" evidence="1">
    <location>
        <begin position="20"/>
        <end position="40"/>
    </location>
</feature>
<protein>
    <recommendedName>
        <fullName evidence="3">TIGR02206 family membrane protein</fullName>
    </recommendedName>
</protein>
<name>A0A382ANA3_9ZZZZ</name>
<feature type="transmembrane region" description="Helical" evidence="1">
    <location>
        <begin position="52"/>
        <end position="77"/>
    </location>
</feature>
<dbReference type="InterPro" id="IPR011737">
    <property type="entry name" value="CHP02206_TP0381"/>
</dbReference>
<evidence type="ECO:0008006" key="3">
    <source>
        <dbReference type="Google" id="ProtNLM"/>
    </source>
</evidence>
<proteinExistence type="predicted"/>
<feature type="transmembrane region" description="Helical" evidence="1">
    <location>
        <begin position="169"/>
        <end position="192"/>
    </location>
</feature>
<keyword evidence="1" id="KW-0472">Membrane</keyword>
<feature type="transmembrane region" description="Helical" evidence="1">
    <location>
        <begin position="105"/>
        <end position="124"/>
    </location>
</feature>
<feature type="transmembrane region" description="Helical" evidence="1">
    <location>
        <begin position="83"/>
        <end position="100"/>
    </location>
</feature>
<evidence type="ECO:0000313" key="2">
    <source>
        <dbReference type="EMBL" id="SVB02612.1"/>
    </source>
</evidence>
<reference evidence="2" key="1">
    <citation type="submission" date="2018-05" db="EMBL/GenBank/DDBJ databases">
        <authorList>
            <person name="Lanie J.A."/>
            <person name="Ng W.-L."/>
            <person name="Kazmierczak K.M."/>
            <person name="Andrzejewski T.M."/>
            <person name="Davidsen T.M."/>
            <person name="Wayne K.J."/>
            <person name="Tettelin H."/>
            <person name="Glass J.I."/>
            <person name="Rusch D."/>
            <person name="Podicherti R."/>
            <person name="Tsui H.-C.T."/>
            <person name="Winkler M.E."/>
        </authorList>
    </citation>
    <scope>NUCLEOTIDE SEQUENCE</scope>
</reference>
<dbReference type="EMBL" id="UINC01025986">
    <property type="protein sequence ID" value="SVB02612.1"/>
    <property type="molecule type" value="Genomic_DNA"/>
</dbReference>
<keyword evidence="1" id="KW-0812">Transmembrane</keyword>